<dbReference type="GO" id="GO:0005667">
    <property type="term" value="C:transcription regulator complex"/>
    <property type="evidence" value="ECO:0007669"/>
    <property type="project" value="TreeGrafter"/>
</dbReference>
<evidence type="ECO:0000256" key="2">
    <source>
        <dbReference type="ARBA" id="ARBA00009475"/>
    </source>
</evidence>
<dbReference type="SUPFAM" id="SSF64593">
    <property type="entry name" value="Intermediate filament protein, coiled coil region"/>
    <property type="match status" value="3"/>
</dbReference>
<sequence>MSLSRSKRISSSNSVRSSSGGMSRLSGFGPAPGGFSGISMGSSSLYAGTNGYLQSAAAPLTPLSVNKSLLAPLNLDIDPSLYINRTHEKEQIKSLNNRFASFIDKVRYLEQQNKMLETKLELLQGQGVRGSNVEPMFEAYMSTLRCQMDVVNNEKTKLNGELKNMQGLVEDYKHKYEDEINKRNNLENDFVILKKDVDSAYLVKADLEDKVGSLTDEINFLRNVYEEELCELQASIKDTSVVVQMDNRRSLDMEQIIAEVKAQYEEIAVSSREEAEAWYKSKYDQMSMQASQYGDKLRAVKAEVLEVNRLISRLQSEIEAVKSQRGNLENQLTEAEERGELAIKEAKARARDLEDALQRAKQDMARQLREYQDLMNVKLALDIEIATYRKLLEGEEDRLGQHSVLNIQTLSNFSEVVHWLACSLYAACRKGSTPTVGKGLMEGNCVSLTRILRSSRLSLIQFFSKMRKWADMSNLSQDFRLRLKQLERNFEVSMVIFRKRLPCHTSDVFRFCWTLFVYAKGNFCMIGDDLVNSYHLLLCCLDLVFGNALLCSNRKELVNPSFKGGSFGYPADGHAALDQPPCVLERLCELHDGLVVEAKGIKQHYFRPYIQKLFEKKILKGKEEHLTQLLDPQNFLENNKALNKEYEEYVLTVGDFDERVFLGADADEEIGTPRKLVGDSSACQKNAQQHLEKSASLVPSTPLTGHAYLKENNTLGTPISSATQSVSRLQSMVAGLRTAPSENLMQIFRSCSRNPSEAITARVRRLGQTFKEHYSLDSEDTPASHIDFAEKRLKLAEILYYKVLENVMVQETKRLHGKDMSILLEQDIFHCSLMACCLEVVLFSYSSQRTFPWIINVFKLASFYFFKVIEVFIRSEEGLSRDMVKHLNQIEEQVLESQAWSRDSALWGALQAAGSKVPSVEEMCLLLRLSVHERYSSPAAGSAKRPLFGEEHPPPGLAHGLALISPAKRLMIGPSSTLKISAPGSAPALAVPLQEDPVQLTGLWAGPACLQVYHLASVRLRDLCWKLDISAELRARIWTCLEHTLIHCTELMRGRHLDQLLLCSVYIMSKARRPTPKPEPQRAGRQQQRVTDRFPCVQQVTKETHFFHDIMKCYRSQPQASSHVYRNVLLRHSPGECVSEEKMEVDAAPAADGAGSSQSGEEQRGDLIQFYNTVFVLKVKNFAVRYAVSDSEGGAPPLSPFPSLRAQPLSPRRVSQRHSLYVSPHKSSSGGPALNSYSYRINSSPSDELTAINRIIQQGCVSRKRVFASDGDELPSASPSPSKRACSQGSSSPDVLLKRLQDVVSERQSLP</sequence>
<dbReference type="GO" id="GO:0045095">
    <property type="term" value="C:keratin filament"/>
    <property type="evidence" value="ECO:0007669"/>
    <property type="project" value="InterPro"/>
</dbReference>
<dbReference type="FunFam" id="1.10.472.140:FF:000001">
    <property type="entry name" value="Retinoblastoma-like 2, isoform CRA_a"/>
    <property type="match status" value="1"/>
</dbReference>
<evidence type="ECO:0000256" key="9">
    <source>
        <dbReference type="ARBA" id="ARBA00023163"/>
    </source>
</evidence>
<dbReference type="SMART" id="SM01367">
    <property type="entry name" value="DUF3452"/>
    <property type="match status" value="1"/>
</dbReference>
<comment type="similarity">
    <text evidence="12 13">Belongs to the intermediate filament family.</text>
</comment>
<dbReference type="InterPro" id="IPR036915">
    <property type="entry name" value="Cyclin-like_sf"/>
</dbReference>
<dbReference type="PROSITE" id="PS00226">
    <property type="entry name" value="IF_ROD_1"/>
    <property type="match status" value="1"/>
</dbReference>
<dbReference type="Pfam" id="PF00038">
    <property type="entry name" value="Filament"/>
    <property type="match status" value="1"/>
</dbReference>
<evidence type="ECO:0000256" key="7">
    <source>
        <dbReference type="ARBA" id="ARBA00023015"/>
    </source>
</evidence>
<keyword evidence="8 14" id="KW-0175">Coiled coil</keyword>
<dbReference type="InterPro" id="IPR028309">
    <property type="entry name" value="RB_fam"/>
</dbReference>
<keyword evidence="4" id="KW-0597">Phosphoprotein</keyword>
<dbReference type="PANTHER" id="PTHR13742">
    <property type="entry name" value="RETINOBLASTOMA-ASSOCIATED PROTEIN RB -RELATED"/>
    <property type="match status" value="1"/>
</dbReference>
<keyword evidence="11" id="KW-0131">Cell cycle</keyword>
<keyword evidence="7" id="KW-0805">Transcription regulation</keyword>
<feature type="coiled-coil region" evidence="14">
    <location>
        <begin position="155"/>
        <end position="224"/>
    </location>
</feature>
<dbReference type="SMART" id="SM01391">
    <property type="entry name" value="Filament"/>
    <property type="match status" value="1"/>
</dbReference>
<reference evidence="17" key="2">
    <citation type="submission" date="2004-02" db="EMBL/GenBank/DDBJ databases">
        <authorList>
            <consortium name="Genoscope"/>
            <consortium name="Whitehead Institute Centre for Genome Research"/>
        </authorList>
    </citation>
    <scope>NUCLEOTIDE SEQUENCE</scope>
</reference>
<organism evidence="17">
    <name type="scientific">Tetraodon nigroviridis</name>
    <name type="common">Spotted green pufferfish</name>
    <name type="synonym">Chelonodon nigroviridis</name>
    <dbReference type="NCBI Taxonomy" id="99883"/>
    <lineage>
        <taxon>Eukaryota</taxon>
        <taxon>Metazoa</taxon>
        <taxon>Chordata</taxon>
        <taxon>Craniata</taxon>
        <taxon>Vertebrata</taxon>
        <taxon>Euteleostomi</taxon>
        <taxon>Actinopterygii</taxon>
        <taxon>Neopterygii</taxon>
        <taxon>Teleostei</taxon>
        <taxon>Neoteleostei</taxon>
        <taxon>Acanthomorphata</taxon>
        <taxon>Eupercaria</taxon>
        <taxon>Tetraodontiformes</taxon>
        <taxon>Tetradontoidea</taxon>
        <taxon>Tetraodontidae</taxon>
        <taxon>Tetraodon</taxon>
    </lineage>
</organism>
<dbReference type="GO" id="GO:0000977">
    <property type="term" value="F:RNA polymerase II transcription regulatory region sequence-specific DNA binding"/>
    <property type="evidence" value="ECO:0007669"/>
    <property type="project" value="TreeGrafter"/>
</dbReference>
<accession>Q4STN2</accession>
<evidence type="ECO:0000256" key="8">
    <source>
        <dbReference type="ARBA" id="ARBA00023054"/>
    </source>
</evidence>
<evidence type="ECO:0000256" key="5">
    <source>
        <dbReference type="ARBA" id="ARBA00022754"/>
    </source>
</evidence>
<dbReference type="GO" id="GO:0005634">
    <property type="term" value="C:nucleus"/>
    <property type="evidence" value="ECO:0007669"/>
    <property type="project" value="UniProtKB-SubCell"/>
</dbReference>
<dbReference type="InterPro" id="IPR003054">
    <property type="entry name" value="Keratin_II"/>
</dbReference>
<dbReference type="FunFam" id="1.20.5.170:FF:000004">
    <property type="entry name" value="Keratin, type II cytoskeletal 5"/>
    <property type="match status" value="1"/>
</dbReference>
<dbReference type="Pfam" id="PF16208">
    <property type="entry name" value="Keratin_2_head"/>
    <property type="match status" value="1"/>
</dbReference>
<dbReference type="OrthoDB" id="844594at2759"/>
<evidence type="ECO:0000256" key="11">
    <source>
        <dbReference type="ARBA" id="ARBA00023306"/>
    </source>
</evidence>
<keyword evidence="10" id="KW-0539">Nucleus</keyword>
<dbReference type="SMART" id="SM01368">
    <property type="entry name" value="RB_A"/>
    <property type="match status" value="1"/>
</dbReference>
<evidence type="ECO:0000256" key="13">
    <source>
        <dbReference type="RuleBase" id="RU000685"/>
    </source>
</evidence>
<keyword evidence="3" id="KW-0678">Repressor</keyword>
<dbReference type="PANTHER" id="PTHR13742:SF20">
    <property type="entry name" value="RETINOBLASTOMA-LIKE PROTEIN 1"/>
    <property type="match status" value="1"/>
</dbReference>
<evidence type="ECO:0000256" key="14">
    <source>
        <dbReference type="SAM" id="Coils"/>
    </source>
</evidence>
<dbReference type="PRINTS" id="PR01276">
    <property type="entry name" value="TYPE2KERATIN"/>
</dbReference>
<dbReference type="Pfam" id="PF01858">
    <property type="entry name" value="RB_A"/>
    <property type="match status" value="1"/>
</dbReference>
<feature type="compositionally biased region" description="Polar residues" evidence="15">
    <location>
        <begin position="1277"/>
        <end position="1293"/>
    </location>
</feature>
<keyword evidence="5 13" id="KW-0403">Intermediate filament</keyword>
<feature type="compositionally biased region" description="Polar residues" evidence="15">
    <location>
        <begin position="1225"/>
        <end position="1236"/>
    </location>
</feature>
<feature type="region of interest" description="Disordered" evidence="15">
    <location>
        <begin position="1"/>
        <end position="23"/>
    </location>
</feature>
<comment type="subcellular location">
    <subcellularLocation>
        <location evidence="1">Nucleus</location>
    </subcellularLocation>
</comment>
<dbReference type="InterPro" id="IPR018039">
    <property type="entry name" value="IF_conserved"/>
</dbReference>
<feature type="domain" description="IF rod" evidence="16">
    <location>
        <begin position="88"/>
        <end position="399"/>
    </location>
</feature>
<feature type="compositionally biased region" description="Low complexity" evidence="15">
    <location>
        <begin position="9"/>
        <end position="23"/>
    </location>
</feature>
<dbReference type="Gene3D" id="1.10.472.140">
    <property type="match status" value="1"/>
</dbReference>
<dbReference type="InterPro" id="IPR032444">
    <property type="entry name" value="Keratin_2_head"/>
</dbReference>
<dbReference type="GO" id="GO:0006325">
    <property type="term" value="P:chromatin organization"/>
    <property type="evidence" value="ECO:0007669"/>
    <property type="project" value="UniProtKB-KW"/>
</dbReference>
<dbReference type="FunFam" id="1.10.472.10:FF:000035">
    <property type="entry name" value="RB transcriptional corepressor-like 1"/>
    <property type="match status" value="1"/>
</dbReference>
<evidence type="ECO:0000256" key="12">
    <source>
        <dbReference type="ARBA" id="ARBA00061646"/>
    </source>
</evidence>
<evidence type="ECO:0000256" key="15">
    <source>
        <dbReference type="SAM" id="MobiDB-lite"/>
    </source>
</evidence>
<dbReference type="Gene3D" id="1.20.5.170">
    <property type="match status" value="1"/>
</dbReference>
<feature type="region of interest" description="Disordered" evidence="15">
    <location>
        <begin position="1192"/>
        <end position="1236"/>
    </location>
</feature>
<comment type="caution">
    <text evidence="17">The sequence shown here is derived from an EMBL/GenBank/DDBJ whole genome shotgun (WGS) entry which is preliminary data.</text>
</comment>
<dbReference type="EMBL" id="CAAE01014139">
    <property type="protein sequence ID" value="CAF96000.1"/>
    <property type="molecule type" value="Genomic_DNA"/>
</dbReference>
<name>Q4STN2_TETNG</name>
<dbReference type="KEGG" id="tng:GSTEN00012861G001"/>
<dbReference type="GO" id="GO:0030154">
    <property type="term" value="P:cell differentiation"/>
    <property type="evidence" value="ECO:0007669"/>
    <property type="project" value="TreeGrafter"/>
</dbReference>
<feature type="region of interest" description="Disordered" evidence="15">
    <location>
        <begin position="1270"/>
        <end position="1293"/>
    </location>
</feature>
<dbReference type="GO" id="GO:0006357">
    <property type="term" value="P:regulation of transcription by RNA polymerase II"/>
    <property type="evidence" value="ECO:0007669"/>
    <property type="project" value="InterPro"/>
</dbReference>
<reference evidence="17" key="1">
    <citation type="journal article" date="2004" name="Nature">
        <title>Genome duplication in the teleost fish Tetraodon nigroviridis reveals the early vertebrate proto-karyotype.</title>
        <authorList>
            <person name="Jaillon O."/>
            <person name="Aury J.-M."/>
            <person name="Brunet F."/>
            <person name="Petit J.-L."/>
            <person name="Stange-Thomann N."/>
            <person name="Mauceli E."/>
            <person name="Bouneau L."/>
            <person name="Fischer C."/>
            <person name="Ozouf-Costaz C."/>
            <person name="Bernot A."/>
            <person name="Nicaud S."/>
            <person name="Jaffe D."/>
            <person name="Fisher S."/>
            <person name="Lutfalla G."/>
            <person name="Dossat C."/>
            <person name="Segurens B."/>
            <person name="Dasilva C."/>
            <person name="Salanoubat M."/>
            <person name="Levy M."/>
            <person name="Boudet N."/>
            <person name="Castellano S."/>
            <person name="Anthouard V."/>
            <person name="Jubin C."/>
            <person name="Castelli V."/>
            <person name="Katinka M."/>
            <person name="Vacherie B."/>
            <person name="Biemont C."/>
            <person name="Skalli Z."/>
            <person name="Cattolico L."/>
            <person name="Poulain J."/>
            <person name="De Berardinis V."/>
            <person name="Cruaud C."/>
            <person name="Duprat S."/>
            <person name="Brottier P."/>
            <person name="Coutanceau J.-P."/>
            <person name="Gouzy J."/>
            <person name="Parra G."/>
            <person name="Lardier G."/>
            <person name="Chapple C."/>
            <person name="McKernan K.J."/>
            <person name="McEwan P."/>
            <person name="Bosak S."/>
            <person name="Kellis M."/>
            <person name="Volff J.-N."/>
            <person name="Guigo R."/>
            <person name="Zody M.C."/>
            <person name="Mesirov J."/>
            <person name="Lindblad-Toh K."/>
            <person name="Birren B."/>
            <person name="Nusbaum C."/>
            <person name="Kahn D."/>
            <person name="Robinson-Rechavi M."/>
            <person name="Laudet V."/>
            <person name="Schachter V."/>
            <person name="Quetier F."/>
            <person name="Saurin W."/>
            <person name="Scarpelli C."/>
            <person name="Wincker P."/>
            <person name="Lander E.S."/>
            <person name="Weissenbach J."/>
            <person name="Roest Crollius H."/>
        </authorList>
    </citation>
    <scope>NUCLEOTIDE SEQUENCE [LARGE SCALE GENOMIC DNA]</scope>
</reference>
<keyword evidence="9" id="KW-0804">Transcription</keyword>
<feature type="region of interest" description="Disordered" evidence="15">
    <location>
        <begin position="1140"/>
        <end position="1161"/>
    </location>
</feature>
<dbReference type="Pfam" id="PF01857">
    <property type="entry name" value="RB_B"/>
    <property type="match status" value="2"/>
</dbReference>
<dbReference type="FunFam" id="1.20.5.1160:FF:000001">
    <property type="entry name" value="Keratin type II"/>
    <property type="match status" value="1"/>
</dbReference>
<dbReference type="PROSITE" id="PS51842">
    <property type="entry name" value="IF_ROD_2"/>
    <property type="match status" value="1"/>
</dbReference>
<dbReference type="InterPro" id="IPR002719">
    <property type="entry name" value="RB_B"/>
</dbReference>
<evidence type="ECO:0000259" key="16">
    <source>
        <dbReference type="PROSITE" id="PS51842"/>
    </source>
</evidence>
<dbReference type="SUPFAM" id="SSF47954">
    <property type="entry name" value="Cyclin-like"/>
    <property type="match status" value="2"/>
</dbReference>
<proteinExistence type="inferred from homology"/>
<evidence type="ECO:0000313" key="17">
    <source>
        <dbReference type="EMBL" id="CAF96000.1"/>
    </source>
</evidence>
<evidence type="ECO:0000256" key="10">
    <source>
        <dbReference type="ARBA" id="ARBA00023242"/>
    </source>
</evidence>
<dbReference type="InterPro" id="IPR002720">
    <property type="entry name" value="RB_A"/>
</dbReference>
<evidence type="ECO:0000256" key="4">
    <source>
        <dbReference type="ARBA" id="ARBA00022553"/>
    </source>
</evidence>
<keyword evidence="6" id="KW-0156">Chromatin regulator</keyword>
<evidence type="ECO:0000256" key="3">
    <source>
        <dbReference type="ARBA" id="ARBA00022491"/>
    </source>
</evidence>
<dbReference type="Gene3D" id="1.10.472.10">
    <property type="entry name" value="Cyclin-like"/>
    <property type="match status" value="2"/>
</dbReference>
<dbReference type="Gene3D" id="1.20.5.1160">
    <property type="entry name" value="Vasodilator-stimulated phosphoprotein"/>
    <property type="match status" value="1"/>
</dbReference>
<dbReference type="GO" id="GO:2000134">
    <property type="term" value="P:negative regulation of G1/S transition of mitotic cell cycle"/>
    <property type="evidence" value="ECO:0007669"/>
    <property type="project" value="TreeGrafter"/>
</dbReference>
<gene>
    <name evidence="17" type="ORF">GSTENG00012861001</name>
</gene>
<dbReference type="Pfam" id="PF11934">
    <property type="entry name" value="DUF3452"/>
    <property type="match status" value="2"/>
</dbReference>
<dbReference type="InterPro" id="IPR024599">
    <property type="entry name" value="RB_N"/>
</dbReference>
<dbReference type="GO" id="GO:0000785">
    <property type="term" value="C:chromatin"/>
    <property type="evidence" value="ECO:0007669"/>
    <property type="project" value="TreeGrafter"/>
</dbReference>
<dbReference type="Gene3D" id="1.20.5.500">
    <property type="entry name" value="Single helix bin"/>
    <property type="match status" value="1"/>
</dbReference>
<evidence type="ECO:0000256" key="6">
    <source>
        <dbReference type="ARBA" id="ARBA00022853"/>
    </source>
</evidence>
<protein>
    <submittedName>
        <fullName evidence="17">(spotted green pufferfish) hypothetical protein</fullName>
    </submittedName>
</protein>
<dbReference type="InterPro" id="IPR039008">
    <property type="entry name" value="IF_rod_dom"/>
</dbReference>
<comment type="similarity">
    <text evidence="2">Belongs to the retinoblastoma protein (RB) family.</text>
</comment>
<feature type="coiled-coil region" evidence="14">
    <location>
        <begin position="297"/>
        <end position="377"/>
    </location>
</feature>
<dbReference type="FunFam" id="1.20.5.500:FF:000001">
    <property type="entry name" value="Type II keratin 23"/>
    <property type="match status" value="1"/>
</dbReference>
<feature type="compositionally biased region" description="Low complexity" evidence="15">
    <location>
        <begin position="1146"/>
        <end position="1160"/>
    </location>
</feature>
<evidence type="ECO:0000256" key="1">
    <source>
        <dbReference type="ARBA" id="ARBA00004123"/>
    </source>
</evidence>